<dbReference type="EMBL" id="BOPF01000005">
    <property type="protein sequence ID" value="GIJ44930.1"/>
    <property type="molecule type" value="Genomic_DNA"/>
</dbReference>
<dbReference type="Proteomes" id="UP000619260">
    <property type="component" value="Unassembled WGS sequence"/>
</dbReference>
<evidence type="ECO:0000313" key="2">
    <source>
        <dbReference type="EMBL" id="GIJ44930.1"/>
    </source>
</evidence>
<protein>
    <recommendedName>
        <fullName evidence="4">Caspase domain-containing protein</fullName>
    </recommendedName>
</protein>
<proteinExistence type="predicted"/>
<comment type="caution">
    <text evidence="2">The sequence shown here is derived from an EMBL/GenBank/DDBJ whole genome shotgun (WGS) entry which is preliminary data.</text>
</comment>
<organism evidence="2 3">
    <name type="scientific">Virgisporangium aliadipatigenens</name>
    <dbReference type="NCBI Taxonomy" id="741659"/>
    <lineage>
        <taxon>Bacteria</taxon>
        <taxon>Bacillati</taxon>
        <taxon>Actinomycetota</taxon>
        <taxon>Actinomycetes</taxon>
        <taxon>Micromonosporales</taxon>
        <taxon>Micromonosporaceae</taxon>
        <taxon>Virgisporangium</taxon>
    </lineage>
</organism>
<sequence>MSGYDCERYGKLGRAAADVQEVGAELARRGAAVRVVSDPDRAGVPSVAPASSQGTTALVYWAGHAVAGGQTDLRLVLRDTDEAGSPRWTLDPARLTGGALARGVRQVLLVLDTCHDGTAIPNVAALASKVDGPSWVGVLATAQPYEQALEGQFGRIFTDLLRHGPDGVRPHWSAYDAAVRGVDVLRALAERWPVYAGRQPWVGSFGTSLPMLVNPRHDPAAPPRTLAGAAGPGDDDPAALDRALAELPKADRAVARHLLRVAASAFGAGVPARDVWPRLASVLRNDEVRADLDDYTDADVARVLEPIARHVLVSGADGRAVYRLAGPRLVAHVLAGTGARYRVDLAAAAARGDDPYLRRYAEAHRARALRRPVSATPRRPAGLTVAGLSTTIAAVERRLTDDPAYEDLRDALATLADTVEGSASRHTRDALDHLAAAARSRAESDAALTAALAALTRYRDLL</sequence>
<evidence type="ECO:0008006" key="4">
    <source>
        <dbReference type="Google" id="ProtNLM"/>
    </source>
</evidence>
<accession>A0A8J3YJ44</accession>
<gene>
    <name evidence="2" type="ORF">Val02_18160</name>
</gene>
<keyword evidence="3" id="KW-1185">Reference proteome</keyword>
<reference evidence="2" key="1">
    <citation type="submission" date="2021-01" db="EMBL/GenBank/DDBJ databases">
        <title>Whole genome shotgun sequence of Virgisporangium aliadipatigenens NBRC 105644.</title>
        <authorList>
            <person name="Komaki H."/>
            <person name="Tamura T."/>
        </authorList>
    </citation>
    <scope>NUCLEOTIDE SEQUENCE</scope>
    <source>
        <strain evidence="2">NBRC 105644</strain>
    </source>
</reference>
<dbReference type="AlphaFoldDB" id="A0A8J3YJ44"/>
<evidence type="ECO:0000256" key="1">
    <source>
        <dbReference type="SAM" id="MobiDB-lite"/>
    </source>
</evidence>
<dbReference type="RefSeq" id="WP_203898484.1">
    <property type="nucleotide sequence ID" value="NZ_BOPF01000005.1"/>
</dbReference>
<evidence type="ECO:0000313" key="3">
    <source>
        <dbReference type="Proteomes" id="UP000619260"/>
    </source>
</evidence>
<name>A0A8J3YJ44_9ACTN</name>
<feature type="region of interest" description="Disordered" evidence="1">
    <location>
        <begin position="217"/>
        <end position="237"/>
    </location>
</feature>